<dbReference type="InterPro" id="IPR000276">
    <property type="entry name" value="GPCR_Rhodpsn"/>
</dbReference>
<dbReference type="Gene3D" id="1.20.1070.10">
    <property type="entry name" value="Rhodopsin 7-helix transmembrane proteins"/>
    <property type="match status" value="1"/>
</dbReference>
<evidence type="ECO:0000256" key="1">
    <source>
        <dbReference type="ARBA" id="ARBA00004141"/>
    </source>
</evidence>
<organism evidence="10 11">
    <name type="scientific">Mya arenaria</name>
    <name type="common">Soft-shell clam</name>
    <dbReference type="NCBI Taxonomy" id="6604"/>
    <lineage>
        <taxon>Eukaryota</taxon>
        <taxon>Metazoa</taxon>
        <taxon>Spiralia</taxon>
        <taxon>Lophotrochozoa</taxon>
        <taxon>Mollusca</taxon>
        <taxon>Bivalvia</taxon>
        <taxon>Autobranchia</taxon>
        <taxon>Heteroconchia</taxon>
        <taxon>Euheterodonta</taxon>
        <taxon>Imparidentia</taxon>
        <taxon>Neoheterodontei</taxon>
        <taxon>Myida</taxon>
        <taxon>Myoidea</taxon>
        <taxon>Myidae</taxon>
        <taxon>Mya</taxon>
    </lineage>
</organism>
<dbReference type="PANTHER" id="PTHR24243">
    <property type="entry name" value="G-PROTEIN COUPLED RECEPTOR"/>
    <property type="match status" value="1"/>
</dbReference>
<evidence type="ECO:0000256" key="6">
    <source>
        <dbReference type="ARBA" id="ARBA00023170"/>
    </source>
</evidence>
<keyword evidence="11" id="KW-1185">Reference proteome</keyword>
<keyword evidence="7" id="KW-0807">Transducer</keyword>
<dbReference type="InterPro" id="IPR017452">
    <property type="entry name" value="GPCR_Rhodpsn_7TM"/>
</dbReference>
<feature type="transmembrane region" description="Helical" evidence="8">
    <location>
        <begin position="99"/>
        <end position="118"/>
    </location>
</feature>
<feature type="transmembrane region" description="Helical" evidence="8">
    <location>
        <begin position="254"/>
        <end position="277"/>
    </location>
</feature>
<name>A0ABY7DMH0_MYAAR</name>
<dbReference type="CDD" id="cd14978">
    <property type="entry name" value="7tmA_FMRFamide_R-like"/>
    <property type="match status" value="1"/>
</dbReference>
<evidence type="ECO:0000256" key="4">
    <source>
        <dbReference type="ARBA" id="ARBA00023040"/>
    </source>
</evidence>
<evidence type="ECO:0000256" key="8">
    <source>
        <dbReference type="SAM" id="Phobius"/>
    </source>
</evidence>
<evidence type="ECO:0000256" key="3">
    <source>
        <dbReference type="ARBA" id="ARBA00022989"/>
    </source>
</evidence>
<evidence type="ECO:0000256" key="5">
    <source>
        <dbReference type="ARBA" id="ARBA00023136"/>
    </source>
</evidence>
<feature type="transmembrane region" description="Helical" evidence="8">
    <location>
        <begin position="297"/>
        <end position="316"/>
    </location>
</feature>
<evidence type="ECO:0000256" key="7">
    <source>
        <dbReference type="ARBA" id="ARBA00023224"/>
    </source>
</evidence>
<proteinExistence type="predicted"/>
<accession>A0ABY7DMH0</accession>
<sequence length="386" mass="44429">MESDNVTMSDLLKAEQNFVLYERIKIWYPPFLCFFGICGNIIAIAVLRKRTISSTRILLISLAVTDTLVLVLSPLKQWIMHLMKIDVRQTTEVICKIDLFLTYLLVQLSPWVLAMITVERAYSVIKPHLVRVVFTRRRTLISLAICIVCLSVVDSHLLYGYTLIFIKEAGDIHCHPRSESYETFMFNIFMWIDFAFAFAIPGLGIVTGNLIIIAKLRYSRHLQGTYCNERGMSTAHRRRNHVSHSLSQWTRTTVVINVFFVMLVLPSVAFGIGQVYWFPSKDITPAKIADTHLIAEITFMLMYTNNAINFVLYIMLGSRFRSDLISMCFCKRGNLRSTNGNLQTNSSSDYNVQLTSVTLVYKAVEAKRWGERESLRERGQHRRNNI</sequence>
<dbReference type="Proteomes" id="UP001164746">
    <property type="component" value="Chromosome 3"/>
</dbReference>
<evidence type="ECO:0000259" key="9">
    <source>
        <dbReference type="PROSITE" id="PS50262"/>
    </source>
</evidence>
<keyword evidence="4" id="KW-0297">G-protein coupled receptor</keyword>
<dbReference type="PROSITE" id="PS50262">
    <property type="entry name" value="G_PROTEIN_RECEP_F1_2"/>
    <property type="match status" value="1"/>
</dbReference>
<feature type="transmembrane region" description="Helical" evidence="8">
    <location>
        <begin position="59"/>
        <end position="79"/>
    </location>
</feature>
<feature type="domain" description="G-protein coupled receptors family 1 profile" evidence="9">
    <location>
        <begin position="39"/>
        <end position="313"/>
    </location>
</feature>
<comment type="subcellular location">
    <subcellularLocation>
        <location evidence="1">Membrane</location>
        <topology evidence="1">Multi-pass membrane protein</topology>
    </subcellularLocation>
</comment>
<dbReference type="Pfam" id="PF00001">
    <property type="entry name" value="7tm_1"/>
    <property type="match status" value="1"/>
</dbReference>
<keyword evidence="6" id="KW-0675">Receptor</keyword>
<protein>
    <submittedName>
        <fullName evidence="10">TRFR-like protein</fullName>
    </submittedName>
</protein>
<keyword evidence="3 8" id="KW-1133">Transmembrane helix</keyword>
<dbReference type="PANTHER" id="PTHR24243:SF230">
    <property type="entry name" value="G-PROTEIN COUPLED RECEPTORS FAMILY 1 PROFILE DOMAIN-CONTAINING PROTEIN"/>
    <property type="match status" value="1"/>
</dbReference>
<dbReference type="SUPFAM" id="SSF81321">
    <property type="entry name" value="Family A G protein-coupled receptor-like"/>
    <property type="match status" value="1"/>
</dbReference>
<gene>
    <name evidence="10" type="ORF">MAR_023269</name>
</gene>
<evidence type="ECO:0000256" key="2">
    <source>
        <dbReference type="ARBA" id="ARBA00022692"/>
    </source>
</evidence>
<keyword evidence="2 8" id="KW-0812">Transmembrane</keyword>
<dbReference type="EMBL" id="CP111014">
    <property type="protein sequence ID" value="WAQ98896.1"/>
    <property type="molecule type" value="Genomic_DNA"/>
</dbReference>
<feature type="transmembrane region" description="Helical" evidence="8">
    <location>
        <begin position="188"/>
        <end position="213"/>
    </location>
</feature>
<dbReference type="PRINTS" id="PR00237">
    <property type="entry name" value="GPCRRHODOPSN"/>
</dbReference>
<keyword evidence="5 8" id="KW-0472">Membrane</keyword>
<feature type="transmembrane region" description="Helical" evidence="8">
    <location>
        <begin position="139"/>
        <end position="159"/>
    </location>
</feature>
<reference evidence="10" key="1">
    <citation type="submission" date="2022-11" db="EMBL/GenBank/DDBJ databases">
        <title>Centuries of genome instability and evolution in soft-shell clam transmissible cancer (bioRxiv).</title>
        <authorList>
            <person name="Hart S.F.M."/>
            <person name="Yonemitsu M.A."/>
            <person name="Giersch R.M."/>
            <person name="Beal B.F."/>
            <person name="Arriagada G."/>
            <person name="Davis B.W."/>
            <person name="Ostrander E.A."/>
            <person name="Goff S.P."/>
            <person name="Metzger M.J."/>
        </authorList>
    </citation>
    <scope>NUCLEOTIDE SEQUENCE</scope>
    <source>
        <strain evidence="10">MELC-2E11</strain>
        <tissue evidence="10">Siphon/mantle</tissue>
    </source>
</reference>
<feature type="transmembrane region" description="Helical" evidence="8">
    <location>
        <begin position="26"/>
        <end position="47"/>
    </location>
</feature>
<evidence type="ECO:0000313" key="11">
    <source>
        <dbReference type="Proteomes" id="UP001164746"/>
    </source>
</evidence>
<evidence type="ECO:0000313" key="10">
    <source>
        <dbReference type="EMBL" id="WAQ98896.1"/>
    </source>
</evidence>